<organism evidence="1 2">
    <name type="scientific">Hydrogenophaga atypica</name>
    <dbReference type="NCBI Taxonomy" id="249409"/>
    <lineage>
        <taxon>Bacteria</taxon>
        <taxon>Pseudomonadati</taxon>
        <taxon>Pseudomonadota</taxon>
        <taxon>Betaproteobacteria</taxon>
        <taxon>Burkholderiales</taxon>
        <taxon>Comamonadaceae</taxon>
        <taxon>Hydrogenophaga</taxon>
    </lineage>
</organism>
<accession>A0ABW2QQV7</accession>
<sequence>MIVGVVRHEPFRLHPERSQATPSVRGAIQQPTEEGLQSIAKALGTSVAAVYALAEGKRLAGDDDHSLVRPEDMAHEAMQMRNYFRLLNPEYQRLALELVKTLVKAQGKAT</sequence>
<dbReference type="RefSeq" id="WP_382228681.1">
    <property type="nucleotide sequence ID" value="NZ_JBHTCA010000050.1"/>
</dbReference>
<dbReference type="EMBL" id="JBHTCA010000050">
    <property type="protein sequence ID" value="MFC7411790.1"/>
    <property type="molecule type" value="Genomic_DNA"/>
</dbReference>
<name>A0ABW2QQV7_9BURK</name>
<protein>
    <recommendedName>
        <fullName evidence="3">HTH cro/C1-type domain-containing protein</fullName>
    </recommendedName>
</protein>
<evidence type="ECO:0000313" key="1">
    <source>
        <dbReference type="EMBL" id="MFC7411790.1"/>
    </source>
</evidence>
<keyword evidence="2" id="KW-1185">Reference proteome</keyword>
<comment type="caution">
    <text evidence="1">The sequence shown here is derived from an EMBL/GenBank/DDBJ whole genome shotgun (WGS) entry which is preliminary data.</text>
</comment>
<evidence type="ECO:0008006" key="3">
    <source>
        <dbReference type="Google" id="ProtNLM"/>
    </source>
</evidence>
<proteinExistence type="predicted"/>
<evidence type="ECO:0000313" key="2">
    <source>
        <dbReference type="Proteomes" id="UP001596501"/>
    </source>
</evidence>
<reference evidence="2" key="1">
    <citation type="journal article" date="2019" name="Int. J. Syst. Evol. Microbiol.">
        <title>The Global Catalogue of Microorganisms (GCM) 10K type strain sequencing project: providing services to taxonomists for standard genome sequencing and annotation.</title>
        <authorList>
            <consortium name="The Broad Institute Genomics Platform"/>
            <consortium name="The Broad Institute Genome Sequencing Center for Infectious Disease"/>
            <person name="Wu L."/>
            <person name="Ma J."/>
        </authorList>
    </citation>
    <scope>NUCLEOTIDE SEQUENCE [LARGE SCALE GENOMIC DNA]</scope>
    <source>
        <strain evidence="2">CGMCC 1.12371</strain>
    </source>
</reference>
<gene>
    <name evidence="1" type="ORF">ACFQPB_23325</name>
</gene>
<dbReference type="Proteomes" id="UP001596501">
    <property type="component" value="Unassembled WGS sequence"/>
</dbReference>